<evidence type="ECO:0000313" key="4">
    <source>
        <dbReference type="Proteomes" id="UP000176185"/>
    </source>
</evidence>
<dbReference type="Pfam" id="PF17957">
    <property type="entry name" value="Big_7"/>
    <property type="match status" value="1"/>
</dbReference>
<evidence type="ECO:0000259" key="2">
    <source>
        <dbReference type="Pfam" id="PF10633"/>
    </source>
</evidence>
<proteinExistence type="predicted"/>
<dbReference type="EMBL" id="MEWX01000016">
    <property type="protein sequence ID" value="OGC80598.1"/>
    <property type="molecule type" value="Genomic_DNA"/>
</dbReference>
<dbReference type="InterPro" id="IPR013783">
    <property type="entry name" value="Ig-like_fold"/>
</dbReference>
<accession>A0A1F4XG03</accession>
<feature type="domain" description="Alpha-galactosidase NEW3" evidence="2">
    <location>
        <begin position="585"/>
        <end position="657"/>
    </location>
</feature>
<evidence type="ECO:0000256" key="1">
    <source>
        <dbReference type="SAM" id="Phobius"/>
    </source>
</evidence>
<evidence type="ECO:0000313" key="3">
    <source>
        <dbReference type="EMBL" id="OGC80598.1"/>
    </source>
</evidence>
<name>A0A1F4XG03_9BACT</name>
<keyword evidence="1" id="KW-0812">Transmembrane</keyword>
<dbReference type="InterPro" id="IPR018905">
    <property type="entry name" value="A-galactase_NEW3"/>
</dbReference>
<protein>
    <recommendedName>
        <fullName evidence="2">Alpha-galactosidase NEW3 domain-containing protein</fullName>
    </recommendedName>
</protein>
<dbReference type="Gene3D" id="2.60.40.10">
    <property type="entry name" value="Immunoglobulins"/>
    <property type="match status" value="1"/>
</dbReference>
<dbReference type="Pfam" id="PF10633">
    <property type="entry name" value="NPCBM_assoc"/>
    <property type="match status" value="1"/>
</dbReference>
<dbReference type="AlphaFoldDB" id="A0A1F4XG03"/>
<organism evidence="3 4">
    <name type="scientific">Candidatus Adlerbacteria bacterium RIFCSPLOWO2_01_FULL_51_16</name>
    <dbReference type="NCBI Taxonomy" id="1797243"/>
    <lineage>
        <taxon>Bacteria</taxon>
        <taxon>Candidatus Adleribacteriota</taxon>
    </lineage>
</organism>
<sequence>MHFMDDMHKEMLARNGLYKFWHSIPFISFFHFVILIGVGSYIALSLQMTLLDQAAQQAAVSSSASFGQGRSSLAQLNAQLFAASKRYNNARTDAERTNHGAALSDIAVERKTAFLDAAQNSPHDFLLNVLPEDVQEKLPDVVQSLLEEEVNVEGELTVIHVDPPAEGGYAERTLYELDADSATAAGHTRLHLHFDGDAPEGLVTGTKVKVHGIALDQELVPMAAAGGGGGTTVTTQAAATATGPQKTLVILLNFTNNTSQPFTVAQTADVVFNGIRSTDAFYEESSFGSLSLYGDVVGWYTIPYDTTYACNVDVMAAAADQAATAAGVAVSTYPHKIYMWNQAGCGWGGMGTIGGNPSQAWIPSHSNNADSSVVSHEFGHNILAHHAQWLKCGAKAIDSYANCTIDEYGDRSDVMGYMWGYYFQFVGARKLGESWLSNVSHMQTVTANGTYTISPSETNDANVKLLKIAKPDTNESYYLSFRQAVGAFDITLPPAFVNGVGIHLWNGSVTSQTKLIDTTPGDNNPLNAPLADGTSFADPANGITITQLSHTPTTVTVSAQFTGAQCVPGAPNLNLSPLTQSGSSGAPKIYTLTLKNTDSATCPSAAYALSNTVPSGWTGTLSTPSLTLAPGVQSSATITVTPPAIVTDGTYTVTGRAVDASVGIHQANTAATYVSFTDVTPPTVTITSPADGAVIKGKGNVTVSAYASDSSGIASIVLKIDGTTVKTCTAVTSCSYKWTINKISVGSHTVVATATDKAGFTNSASVTVTK</sequence>
<dbReference type="Proteomes" id="UP000176185">
    <property type="component" value="Unassembled WGS sequence"/>
</dbReference>
<reference evidence="3 4" key="1">
    <citation type="journal article" date="2016" name="Nat. Commun.">
        <title>Thousands of microbial genomes shed light on interconnected biogeochemical processes in an aquifer system.</title>
        <authorList>
            <person name="Anantharaman K."/>
            <person name="Brown C.T."/>
            <person name="Hug L.A."/>
            <person name="Sharon I."/>
            <person name="Castelle C.J."/>
            <person name="Probst A.J."/>
            <person name="Thomas B.C."/>
            <person name="Singh A."/>
            <person name="Wilkins M.J."/>
            <person name="Karaoz U."/>
            <person name="Brodie E.L."/>
            <person name="Williams K.H."/>
            <person name="Hubbard S.S."/>
            <person name="Banfield J.F."/>
        </authorList>
    </citation>
    <scope>NUCLEOTIDE SEQUENCE [LARGE SCALE GENOMIC DNA]</scope>
</reference>
<comment type="caution">
    <text evidence="3">The sequence shown here is derived from an EMBL/GenBank/DDBJ whole genome shotgun (WGS) entry which is preliminary data.</text>
</comment>
<keyword evidence="1" id="KW-0472">Membrane</keyword>
<keyword evidence="1" id="KW-1133">Transmembrane helix</keyword>
<dbReference type="STRING" id="1797243.A2943_00970"/>
<feature type="transmembrane region" description="Helical" evidence="1">
    <location>
        <begin position="20"/>
        <end position="44"/>
    </location>
</feature>
<gene>
    <name evidence="3" type="ORF">A2943_00970</name>
</gene>